<dbReference type="InterPro" id="IPR051044">
    <property type="entry name" value="MAG_DAG_Lipase"/>
</dbReference>
<dbReference type="SUPFAM" id="SSF53474">
    <property type="entry name" value="alpha/beta-Hydrolases"/>
    <property type="match status" value="1"/>
</dbReference>
<dbReference type="InterPro" id="IPR029058">
    <property type="entry name" value="AB_hydrolase_fold"/>
</dbReference>
<proteinExistence type="predicted"/>
<gene>
    <name evidence="2" type="ORF">RPR59_12870</name>
</gene>
<evidence type="ECO:0000313" key="3">
    <source>
        <dbReference type="Proteomes" id="UP001302249"/>
    </source>
</evidence>
<dbReference type="InterPro" id="IPR022742">
    <property type="entry name" value="Hydrolase_4"/>
</dbReference>
<name>A0ABZ0B7X7_9SPHN</name>
<dbReference type="Gene3D" id="3.40.50.1820">
    <property type="entry name" value="alpha/beta hydrolase"/>
    <property type="match status" value="1"/>
</dbReference>
<reference evidence="2 3" key="1">
    <citation type="submission" date="2023-09" db="EMBL/GenBank/DDBJ databases">
        <authorList>
            <person name="Rey-Velasco X."/>
        </authorList>
    </citation>
    <scope>NUCLEOTIDE SEQUENCE [LARGE SCALE GENOMIC DNA]</scope>
    <source>
        <strain evidence="2 3">W311</strain>
    </source>
</reference>
<dbReference type="Proteomes" id="UP001302249">
    <property type="component" value="Chromosome"/>
</dbReference>
<organism evidence="2 3">
    <name type="scientific">Stakelama saccharophila</name>
    <dbReference type="NCBI Taxonomy" id="3075605"/>
    <lineage>
        <taxon>Bacteria</taxon>
        <taxon>Pseudomonadati</taxon>
        <taxon>Pseudomonadota</taxon>
        <taxon>Alphaproteobacteria</taxon>
        <taxon>Sphingomonadales</taxon>
        <taxon>Sphingomonadaceae</taxon>
        <taxon>Stakelama</taxon>
    </lineage>
</organism>
<accession>A0ABZ0B7X7</accession>
<dbReference type="GO" id="GO:0016787">
    <property type="term" value="F:hydrolase activity"/>
    <property type="evidence" value="ECO:0007669"/>
    <property type="project" value="UniProtKB-KW"/>
</dbReference>
<keyword evidence="2" id="KW-0378">Hydrolase</keyword>
<dbReference type="EMBL" id="CP135076">
    <property type="protein sequence ID" value="WNO53327.1"/>
    <property type="molecule type" value="Genomic_DNA"/>
</dbReference>
<keyword evidence="3" id="KW-1185">Reference proteome</keyword>
<protein>
    <submittedName>
        <fullName evidence="2">Alpha/beta hydrolase</fullName>
    </submittedName>
</protein>
<dbReference type="Pfam" id="PF12146">
    <property type="entry name" value="Hydrolase_4"/>
    <property type="match status" value="1"/>
</dbReference>
<dbReference type="PANTHER" id="PTHR11614">
    <property type="entry name" value="PHOSPHOLIPASE-RELATED"/>
    <property type="match status" value="1"/>
</dbReference>
<sequence length="313" mass="34462">MADSAALARSIPDDARITRWRGPGGGDLRRFDRPAAGAACGAILFQGGRGDFAEKYLESFAYWHRAGWHVTSFDWRGQGGSGRFGASRGGDIDDFATYVADLRAFWADWQAQAPGPHVIVGHSMGGHIVLRALAEGAVTPAAAVLVAPMLGLRSPLGARLGEAVARWMTRLGDPGRRAWKGNEKPATTDTRESLLTHDHRRYLDEIWWQRHDPDLLLGPPSWRWLHEAFRSTRTLRESDSLARVGTPVLALVAEADGLVDPVVAKRMLARLPDHRTVCFGRESAHEILREADPVRDRALAVIDRFLAERVASS</sequence>
<evidence type="ECO:0000313" key="2">
    <source>
        <dbReference type="EMBL" id="WNO53327.1"/>
    </source>
</evidence>
<feature type="domain" description="Serine aminopeptidase S33" evidence="1">
    <location>
        <begin position="39"/>
        <end position="292"/>
    </location>
</feature>
<dbReference type="RefSeq" id="WP_313914684.1">
    <property type="nucleotide sequence ID" value="NZ_CP135076.1"/>
</dbReference>
<evidence type="ECO:0000259" key="1">
    <source>
        <dbReference type="Pfam" id="PF12146"/>
    </source>
</evidence>